<evidence type="ECO:0000256" key="4">
    <source>
        <dbReference type="ARBA" id="ARBA00022989"/>
    </source>
</evidence>
<evidence type="ECO:0000313" key="8">
    <source>
        <dbReference type="Proteomes" id="UP001274896"/>
    </source>
</evidence>
<keyword evidence="5 6" id="KW-0472">Membrane</keyword>
<evidence type="ECO:0000256" key="3">
    <source>
        <dbReference type="ARBA" id="ARBA00022692"/>
    </source>
</evidence>
<feature type="transmembrane region" description="Helical" evidence="6">
    <location>
        <begin position="21"/>
        <end position="39"/>
    </location>
</feature>
<keyword evidence="8" id="KW-1185">Reference proteome</keyword>
<dbReference type="PANTHER" id="PTHR14198">
    <property type="entry name" value="TRANSMEMBRANE 4 L6 FAMILY MEMBER 1-RELATED"/>
    <property type="match status" value="1"/>
</dbReference>
<feature type="transmembrane region" description="Helical" evidence="6">
    <location>
        <begin position="54"/>
        <end position="77"/>
    </location>
</feature>
<dbReference type="Pfam" id="PF05805">
    <property type="entry name" value="L6_membrane"/>
    <property type="match status" value="1"/>
</dbReference>
<keyword evidence="4 6" id="KW-1133">Transmembrane helix</keyword>
<reference evidence="7" key="1">
    <citation type="submission" date="2023-06" db="EMBL/GenBank/DDBJ databases">
        <title>Male Hemibagrus guttatus genome.</title>
        <authorList>
            <person name="Bian C."/>
        </authorList>
    </citation>
    <scope>NUCLEOTIDE SEQUENCE</scope>
    <source>
        <strain evidence="7">Male_cb2023</strain>
        <tissue evidence="7">Muscle</tissue>
    </source>
</reference>
<name>A0AAE0QWZ0_9TELE</name>
<evidence type="ECO:0000256" key="2">
    <source>
        <dbReference type="ARBA" id="ARBA00006193"/>
    </source>
</evidence>
<evidence type="ECO:0000256" key="5">
    <source>
        <dbReference type="ARBA" id="ARBA00023136"/>
    </source>
</evidence>
<comment type="similarity">
    <text evidence="2">Belongs to the L6 tetraspanin family.</text>
</comment>
<gene>
    <name evidence="7" type="ORF">QTP70_034981</name>
</gene>
<dbReference type="PANTHER" id="PTHR14198:SF18">
    <property type="entry name" value="TRANSMEMBRANE 4 L6 FAMILY MEMBER 1"/>
    <property type="match status" value="1"/>
</dbReference>
<protein>
    <recommendedName>
        <fullName evidence="9">Transmembrane 4 L6 family member 1</fullName>
    </recommendedName>
</protein>
<dbReference type="Proteomes" id="UP001274896">
    <property type="component" value="Unassembled WGS sequence"/>
</dbReference>
<feature type="transmembrane region" description="Helical" evidence="6">
    <location>
        <begin position="167"/>
        <end position="192"/>
    </location>
</feature>
<sequence>MVTLFPVRTMCSLGFAKSLGFALIPLAICCIVANVLLFFPNGMLDFVREGHLSMYVWSFMGIGGGGIAILITAVTFLSMGKCADSCGTDSCAMCGSVLASLIGLAGSGYCFIISGLAMIEGPLCWNELKWHNPFQNVGAKYLFDRGSWSQCDQPAHIVEWNVTLLSILLGLSLIEFLICFVQFISGLVSAVCRPCCYKQQYILSA</sequence>
<dbReference type="InterPro" id="IPR008661">
    <property type="entry name" value="L6_membrane"/>
</dbReference>
<comment type="subcellular location">
    <subcellularLocation>
        <location evidence="1">Membrane</location>
        <topology evidence="1">Multi-pass membrane protein</topology>
    </subcellularLocation>
</comment>
<evidence type="ECO:0000256" key="6">
    <source>
        <dbReference type="SAM" id="Phobius"/>
    </source>
</evidence>
<evidence type="ECO:0000256" key="1">
    <source>
        <dbReference type="ARBA" id="ARBA00004141"/>
    </source>
</evidence>
<dbReference type="EMBL" id="JAUCMX010000010">
    <property type="protein sequence ID" value="KAK3533981.1"/>
    <property type="molecule type" value="Genomic_DNA"/>
</dbReference>
<feature type="transmembrane region" description="Helical" evidence="6">
    <location>
        <begin position="97"/>
        <end position="119"/>
    </location>
</feature>
<evidence type="ECO:0000313" key="7">
    <source>
        <dbReference type="EMBL" id="KAK3533981.1"/>
    </source>
</evidence>
<comment type="caution">
    <text evidence="7">The sequence shown here is derived from an EMBL/GenBank/DDBJ whole genome shotgun (WGS) entry which is preliminary data.</text>
</comment>
<organism evidence="7 8">
    <name type="scientific">Hemibagrus guttatus</name>
    <dbReference type="NCBI Taxonomy" id="175788"/>
    <lineage>
        <taxon>Eukaryota</taxon>
        <taxon>Metazoa</taxon>
        <taxon>Chordata</taxon>
        <taxon>Craniata</taxon>
        <taxon>Vertebrata</taxon>
        <taxon>Euteleostomi</taxon>
        <taxon>Actinopterygii</taxon>
        <taxon>Neopterygii</taxon>
        <taxon>Teleostei</taxon>
        <taxon>Ostariophysi</taxon>
        <taxon>Siluriformes</taxon>
        <taxon>Bagridae</taxon>
        <taxon>Hemibagrus</taxon>
    </lineage>
</organism>
<keyword evidence="3 6" id="KW-0812">Transmembrane</keyword>
<evidence type="ECO:0008006" key="9">
    <source>
        <dbReference type="Google" id="ProtNLM"/>
    </source>
</evidence>
<proteinExistence type="inferred from homology"/>
<accession>A0AAE0QWZ0</accession>
<dbReference type="AlphaFoldDB" id="A0AAE0QWZ0"/>
<dbReference type="GO" id="GO:0016020">
    <property type="term" value="C:membrane"/>
    <property type="evidence" value="ECO:0007669"/>
    <property type="project" value="UniProtKB-SubCell"/>
</dbReference>